<dbReference type="NCBIfam" id="TIGR02532">
    <property type="entry name" value="IV_pilin_GFxxxE"/>
    <property type="match status" value="1"/>
</dbReference>
<evidence type="ECO:0000256" key="11">
    <source>
        <dbReference type="SAM" id="Phobius"/>
    </source>
</evidence>
<comment type="caution">
    <text evidence="13">The sequence shown here is derived from an EMBL/GenBank/DDBJ whole genome shotgun (WGS) entry which is preliminary data.</text>
</comment>
<evidence type="ECO:0000256" key="5">
    <source>
        <dbReference type="ARBA" id="ARBA00022519"/>
    </source>
</evidence>
<dbReference type="PROSITE" id="PS00409">
    <property type="entry name" value="PROKAR_NTER_METHYL"/>
    <property type="match status" value="1"/>
</dbReference>
<reference evidence="13 14" key="1">
    <citation type="submission" date="2013-02" db="EMBL/GenBank/DDBJ databases">
        <title>The Genome Sequence of Acinetobacter venetianus CIP 110063.</title>
        <authorList>
            <consortium name="The Broad Institute Genome Sequencing Platform"/>
            <consortium name="The Broad Institute Genome Sequencing Center for Infectious Disease"/>
            <person name="Cerqueira G."/>
            <person name="Feldgarden M."/>
            <person name="Courvalin P."/>
            <person name="Perichon B."/>
            <person name="Grillot-Courvalin C."/>
            <person name="Clermont D."/>
            <person name="Rocha E."/>
            <person name="Yoon E.-J."/>
            <person name="Nemec A."/>
            <person name="Walker B."/>
            <person name="Young S.K."/>
            <person name="Zeng Q."/>
            <person name="Gargeya S."/>
            <person name="Fitzgerald M."/>
            <person name="Haas B."/>
            <person name="Abouelleil A."/>
            <person name="Alvarado L."/>
            <person name="Arachchi H.M."/>
            <person name="Berlin A.M."/>
            <person name="Chapman S.B."/>
            <person name="Dewar J."/>
            <person name="Goldberg J."/>
            <person name="Griggs A."/>
            <person name="Gujja S."/>
            <person name="Hansen M."/>
            <person name="Howarth C."/>
            <person name="Imamovic A."/>
            <person name="Larimer J."/>
            <person name="McCowan C."/>
            <person name="Murphy C."/>
            <person name="Neiman D."/>
            <person name="Pearson M."/>
            <person name="Priest M."/>
            <person name="Roberts A."/>
            <person name="Saif S."/>
            <person name="Shea T."/>
            <person name="Sisk P."/>
            <person name="Sykes S."/>
            <person name="Wortman J."/>
            <person name="Nusbaum C."/>
            <person name="Birren B."/>
        </authorList>
    </citation>
    <scope>NUCLEOTIDE SEQUENCE [LARGE SCALE GENOMIC DNA]</scope>
    <source>
        <strain evidence="14">ATCC 31012 / DSM 23050 / BCRC 14357 / CCUG 45561 / CIP 110063 / KCTC 2702 / LMG 19082 / RAG-1</strain>
    </source>
</reference>
<evidence type="ECO:0000256" key="3">
    <source>
        <dbReference type="ARBA" id="ARBA00022475"/>
    </source>
</evidence>
<evidence type="ECO:0000256" key="6">
    <source>
        <dbReference type="ARBA" id="ARBA00022692"/>
    </source>
</evidence>
<dbReference type="Gene3D" id="3.30.700.10">
    <property type="entry name" value="Glycoprotein, Type 4 Pilin"/>
    <property type="match status" value="1"/>
</dbReference>
<evidence type="ECO:0000256" key="1">
    <source>
        <dbReference type="ARBA" id="ARBA00004377"/>
    </source>
</evidence>
<dbReference type="GO" id="GO:0005886">
    <property type="term" value="C:plasma membrane"/>
    <property type="evidence" value="ECO:0007669"/>
    <property type="project" value="UniProtKB-SubCell"/>
</dbReference>
<evidence type="ECO:0000313" key="13">
    <source>
        <dbReference type="EMBL" id="ENV38065.1"/>
    </source>
</evidence>
<comment type="subcellular location">
    <subcellularLocation>
        <location evidence="1">Cell inner membrane</location>
        <topology evidence="1">Single-pass membrane protein</topology>
    </subcellularLocation>
</comment>
<keyword evidence="3" id="KW-1003">Cell membrane</keyword>
<keyword evidence="8 11" id="KW-0472">Membrane</keyword>
<dbReference type="AlphaFoldDB" id="N9A2X9"/>
<dbReference type="OrthoDB" id="5587184at2"/>
<dbReference type="eggNOG" id="COG4970">
    <property type="taxonomic scope" value="Bacteria"/>
</dbReference>
<keyword evidence="7 11" id="KW-1133">Transmembrane helix</keyword>
<keyword evidence="14" id="KW-1185">Reference proteome</keyword>
<protein>
    <recommendedName>
        <fullName evidence="2">Type II secretion system protein H</fullName>
    </recommendedName>
    <alternativeName>
        <fullName evidence="10">General secretion pathway protein H</fullName>
    </alternativeName>
</protein>
<keyword evidence="4" id="KW-0488">Methylation</keyword>
<dbReference type="Pfam" id="PF12019">
    <property type="entry name" value="GspH"/>
    <property type="match status" value="1"/>
</dbReference>
<dbReference type="InterPro" id="IPR022346">
    <property type="entry name" value="T2SS_GspH"/>
</dbReference>
<feature type="domain" description="General secretion pathway GspH" evidence="12">
    <location>
        <begin position="43"/>
        <end position="136"/>
    </location>
</feature>
<evidence type="ECO:0000256" key="7">
    <source>
        <dbReference type="ARBA" id="ARBA00022989"/>
    </source>
</evidence>
<dbReference type="HOGENOM" id="CLU_084761_2_1_6"/>
<keyword evidence="6 11" id="KW-0812">Transmembrane</keyword>
<evidence type="ECO:0000256" key="10">
    <source>
        <dbReference type="ARBA" id="ARBA00030775"/>
    </source>
</evidence>
<keyword evidence="5" id="KW-0997">Cell inner membrane</keyword>
<dbReference type="Proteomes" id="UP000018445">
    <property type="component" value="Unassembled WGS sequence"/>
</dbReference>
<dbReference type="InterPro" id="IPR012902">
    <property type="entry name" value="N_methyl_site"/>
</dbReference>
<evidence type="ECO:0000256" key="4">
    <source>
        <dbReference type="ARBA" id="ARBA00022481"/>
    </source>
</evidence>
<organism evidence="13 14">
    <name type="scientific">Acinetobacter venetianus (strain ATCC 31012 / DSM 23050 / BCRC 14357 / CCUG 45561 / CIP 110063 / KCTC 2702 / LMG 19082 / RAG-1)</name>
    <dbReference type="NCBI Taxonomy" id="1191460"/>
    <lineage>
        <taxon>Bacteria</taxon>
        <taxon>Pseudomonadati</taxon>
        <taxon>Pseudomonadota</taxon>
        <taxon>Gammaproteobacteria</taxon>
        <taxon>Moraxellales</taxon>
        <taxon>Moraxellaceae</taxon>
        <taxon>Acinetobacter</taxon>
    </lineage>
</organism>
<dbReference type="Pfam" id="PF07963">
    <property type="entry name" value="N_methyl"/>
    <property type="match status" value="1"/>
</dbReference>
<accession>N9A2X9</accession>
<dbReference type="RefSeq" id="WP_004877788.1">
    <property type="nucleotide sequence ID" value="NZ_AKIQ01000043.1"/>
</dbReference>
<sequence>MGKNRGFTLVELVVTIAVIAVVSIMAAPSMANLMEKRRYDQNARELLLALSQAKSQAILNRSDVSVNLASNSVNTLTSLNWNVINNTTLSISPTVTASTFIFNSNGLISNIAGDRTLTLCNAKVKIQKTIVVTRLGTYVIKPEGTC</sequence>
<evidence type="ECO:0000256" key="9">
    <source>
        <dbReference type="ARBA" id="ARBA00025772"/>
    </source>
</evidence>
<feature type="transmembrane region" description="Helical" evidence="11">
    <location>
        <begin position="12"/>
        <end position="34"/>
    </location>
</feature>
<evidence type="ECO:0000313" key="14">
    <source>
        <dbReference type="Proteomes" id="UP000018445"/>
    </source>
</evidence>
<name>N9A2X9_ACIVR</name>
<dbReference type="EMBL" id="APPO01000008">
    <property type="protein sequence ID" value="ENV38065.1"/>
    <property type="molecule type" value="Genomic_DNA"/>
</dbReference>
<evidence type="ECO:0000256" key="8">
    <source>
        <dbReference type="ARBA" id="ARBA00023136"/>
    </source>
</evidence>
<dbReference type="InterPro" id="IPR045584">
    <property type="entry name" value="Pilin-like"/>
</dbReference>
<dbReference type="GeneID" id="58193724"/>
<dbReference type="GO" id="GO:0015627">
    <property type="term" value="C:type II protein secretion system complex"/>
    <property type="evidence" value="ECO:0007669"/>
    <property type="project" value="InterPro"/>
</dbReference>
<gene>
    <name evidence="13" type="ORF">F959_00822</name>
</gene>
<evidence type="ECO:0000256" key="2">
    <source>
        <dbReference type="ARBA" id="ARBA00021549"/>
    </source>
</evidence>
<dbReference type="GO" id="GO:0015628">
    <property type="term" value="P:protein secretion by the type II secretion system"/>
    <property type="evidence" value="ECO:0007669"/>
    <property type="project" value="InterPro"/>
</dbReference>
<dbReference type="SUPFAM" id="SSF54523">
    <property type="entry name" value="Pili subunits"/>
    <property type="match status" value="1"/>
</dbReference>
<evidence type="ECO:0000259" key="12">
    <source>
        <dbReference type="Pfam" id="PF12019"/>
    </source>
</evidence>
<proteinExistence type="inferred from homology"/>
<dbReference type="PATRIC" id="fig|1191460.12.peg.815"/>
<comment type="similarity">
    <text evidence="9">Belongs to the GSP H family.</text>
</comment>